<comment type="similarity">
    <text evidence="8">Belongs to the radical SAM superfamily. 7-carboxy-7-deazaguanine synthase family.</text>
</comment>
<comment type="caution">
    <text evidence="8">Lacks conserved residue(s) required for the propagation of feature annotation.</text>
</comment>
<dbReference type="SFLD" id="SFLDF00357">
    <property type="entry name" value="ExsD-like"/>
    <property type="match status" value="1"/>
</dbReference>
<evidence type="ECO:0000256" key="4">
    <source>
        <dbReference type="ARBA" id="ARBA00022842"/>
    </source>
</evidence>
<evidence type="ECO:0000256" key="1">
    <source>
        <dbReference type="ARBA" id="ARBA00022485"/>
    </source>
</evidence>
<dbReference type="InterPro" id="IPR013785">
    <property type="entry name" value="Aldolase_TIM"/>
</dbReference>
<comment type="pathway">
    <text evidence="8">Purine metabolism; 7-cyano-7-deazaguanine biosynthesis.</text>
</comment>
<evidence type="ECO:0000256" key="5">
    <source>
        <dbReference type="ARBA" id="ARBA00023004"/>
    </source>
</evidence>
<dbReference type="PROSITE" id="PS51918">
    <property type="entry name" value="RADICAL_SAM"/>
    <property type="match status" value="1"/>
</dbReference>
<evidence type="ECO:0000256" key="8">
    <source>
        <dbReference type="HAMAP-Rule" id="MF_00917"/>
    </source>
</evidence>
<proteinExistence type="inferred from homology"/>
<reference evidence="10 11" key="1">
    <citation type="submission" date="2020-10" db="EMBL/GenBank/DDBJ databases">
        <title>Sequencing the genomes of 1000 actinobacteria strains.</title>
        <authorList>
            <person name="Klenk H.-P."/>
        </authorList>
    </citation>
    <scope>NUCLEOTIDE SEQUENCE [LARGE SCALE GENOMIC DNA]</scope>
    <source>
        <strain evidence="10 11">DSM 7307</strain>
    </source>
</reference>
<dbReference type="GO" id="GO:0016829">
    <property type="term" value="F:lyase activity"/>
    <property type="evidence" value="ECO:0007669"/>
    <property type="project" value="UniProtKB-KW"/>
</dbReference>
<keyword evidence="1 8" id="KW-0004">4Fe-4S</keyword>
<dbReference type="InterPro" id="IPR007197">
    <property type="entry name" value="rSAM"/>
</dbReference>
<keyword evidence="3 8" id="KW-0479">Metal-binding</keyword>
<feature type="binding site" evidence="8">
    <location>
        <position position="71"/>
    </location>
    <ligand>
        <name>[4Fe-4S] cluster</name>
        <dbReference type="ChEBI" id="CHEBI:49883"/>
        <note>4Fe-4S-S-AdoMet</note>
    </ligand>
</feature>
<feature type="binding site" evidence="8">
    <location>
        <position position="67"/>
    </location>
    <ligand>
        <name>substrate</name>
    </ligand>
</feature>
<keyword evidence="7 8" id="KW-0456">Lyase</keyword>
<dbReference type="SUPFAM" id="SSF102114">
    <property type="entry name" value="Radical SAM enzymes"/>
    <property type="match status" value="1"/>
</dbReference>
<evidence type="ECO:0000313" key="10">
    <source>
        <dbReference type="EMBL" id="MBE1509213.1"/>
    </source>
</evidence>
<protein>
    <recommendedName>
        <fullName evidence="8">7-carboxy-7-deazaguanine synthase</fullName>
        <shortName evidence="8">CDG synthase</shortName>
        <ecNumber evidence="8">4.3.99.3</ecNumber>
    </recommendedName>
    <alternativeName>
        <fullName evidence="8">Queuosine biosynthesis protein QueE</fullName>
    </alternativeName>
</protein>
<keyword evidence="11" id="KW-1185">Reference proteome</keyword>
<keyword evidence="8" id="KW-0671">Queuosine biosynthesis</keyword>
<feature type="binding site" evidence="8">
    <location>
        <position position="120"/>
    </location>
    <ligand>
        <name>S-adenosyl-L-methionine</name>
        <dbReference type="ChEBI" id="CHEBI:59789"/>
    </ligand>
</feature>
<dbReference type="EMBL" id="JADBEC010000002">
    <property type="protein sequence ID" value="MBE1509213.1"/>
    <property type="molecule type" value="Genomic_DNA"/>
</dbReference>
<evidence type="ECO:0000256" key="7">
    <source>
        <dbReference type="ARBA" id="ARBA00023239"/>
    </source>
</evidence>
<dbReference type="PIRSF" id="PIRSF000370">
    <property type="entry name" value="QueE"/>
    <property type="match status" value="1"/>
</dbReference>
<keyword evidence="6 8" id="KW-0411">Iron-sulfur</keyword>
<feature type="binding site" evidence="8">
    <location>
        <begin position="77"/>
        <end position="79"/>
    </location>
    <ligand>
        <name>S-adenosyl-L-methionine</name>
        <dbReference type="ChEBI" id="CHEBI:59789"/>
    </ligand>
</feature>
<organism evidence="10 11">
    <name type="scientific">Rhizobium viscosum</name>
    <name type="common">Arthrobacter viscosus</name>
    <dbReference type="NCBI Taxonomy" id="1673"/>
    <lineage>
        <taxon>Bacteria</taxon>
        <taxon>Pseudomonadati</taxon>
        <taxon>Pseudomonadota</taxon>
        <taxon>Alphaproteobacteria</taxon>
        <taxon>Hyphomicrobiales</taxon>
        <taxon>Rhizobiaceae</taxon>
        <taxon>Rhizobium/Agrobacterium group</taxon>
        <taxon>Rhizobium</taxon>
    </lineage>
</organism>
<dbReference type="EC" id="4.3.99.3" evidence="8"/>
<dbReference type="HAMAP" id="MF_00917">
    <property type="entry name" value="QueE"/>
    <property type="match status" value="1"/>
</dbReference>
<feature type="binding site" evidence="8">
    <location>
        <begin position="163"/>
        <end position="165"/>
    </location>
    <ligand>
        <name>S-adenosyl-L-methionine</name>
        <dbReference type="ChEBI" id="CHEBI:59789"/>
    </ligand>
</feature>
<evidence type="ECO:0000256" key="6">
    <source>
        <dbReference type="ARBA" id="ARBA00023014"/>
    </source>
</evidence>
<feature type="binding site" evidence="8">
    <location>
        <position position="75"/>
    </location>
    <ligand>
        <name>[4Fe-4S] cluster</name>
        <dbReference type="ChEBI" id="CHEBI:49883"/>
        <note>4Fe-4S-S-AdoMet</note>
    </ligand>
</feature>
<evidence type="ECO:0000259" key="9">
    <source>
        <dbReference type="PROSITE" id="PS51918"/>
    </source>
</evidence>
<gene>
    <name evidence="8" type="primary">queE</name>
    <name evidence="10" type="ORF">H4W29_006458</name>
</gene>
<feature type="binding site" evidence="8">
    <location>
        <position position="80"/>
    </location>
    <ligand>
        <name>Mg(2+)</name>
        <dbReference type="ChEBI" id="CHEBI:18420"/>
    </ligand>
</feature>
<accession>A0ABR9J1P8</accession>
<feature type="binding site" evidence="8">
    <location>
        <position position="118"/>
    </location>
    <ligand>
        <name>substrate</name>
    </ligand>
</feature>
<feature type="domain" description="Radical SAM core" evidence="9">
    <location>
        <begin position="58"/>
        <end position="272"/>
    </location>
</feature>
<dbReference type="Gene3D" id="3.20.20.70">
    <property type="entry name" value="Aldolase class I"/>
    <property type="match status" value="1"/>
</dbReference>
<evidence type="ECO:0000256" key="2">
    <source>
        <dbReference type="ARBA" id="ARBA00022691"/>
    </source>
</evidence>
<keyword evidence="4 8" id="KW-0460">Magnesium</keyword>
<comment type="cofactor">
    <cofactor evidence="8">
        <name>[4Fe-4S] cluster</name>
        <dbReference type="ChEBI" id="CHEBI:49883"/>
    </cofactor>
    <text evidence="8">Binds 1 [4Fe-4S] cluster. The cluster is coordinated with 3 cysteines and an exchangeable S-adenosyl-L-methionine.</text>
</comment>
<name>A0ABR9J1P8_RHIVS</name>
<dbReference type="SFLD" id="SFLDS00029">
    <property type="entry name" value="Radical_SAM"/>
    <property type="match status" value="1"/>
</dbReference>
<comment type="cofactor">
    <cofactor evidence="8">
        <name>Mg(2+)</name>
        <dbReference type="ChEBI" id="CHEBI:18420"/>
    </cofactor>
</comment>
<comment type="function">
    <text evidence="8">Catalyzes the complex heterocyclic radical-mediated conversion of 6-carboxy-5,6,7,8-tetrahydropterin (CPH4) to 7-carboxy-7-deazaguanine (CDG), a step common to the biosynthetic pathways of all 7-deazapurine-containing compounds.</text>
</comment>
<comment type="cofactor">
    <cofactor evidence="8">
        <name>S-adenosyl-L-methionine</name>
        <dbReference type="ChEBI" id="CHEBI:59789"/>
    </cofactor>
    <text evidence="8">Binds 1 S-adenosyl-L-methionine per subunit.</text>
</comment>
<keyword evidence="2 8" id="KW-0949">S-adenosyl-L-methionine</keyword>
<dbReference type="PANTHER" id="PTHR42836">
    <property type="entry name" value="7-CARBOXY-7-DEAZAGUANINE SYNTHASE"/>
    <property type="match status" value="1"/>
</dbReference>
<sequence length="276" mass="30866">MARQAFLRLVQATPARDVCCQGERDAKDMGGISSMTGREQKIRISEIFGPTIQGEGPLMGLPTVFVRTGGCDYRCEWCDTLHAVDSAFRDEWTPMSVDDIWSKVKSLSQGYPLMISLSGGNPAIQPLGPLITRGKRDDYQFALETQGSIAKDWFAELDHLILSPKPPSSGMEFKLDELRDCVRAARNGPAIAMKIVIFDEADYAFAKSVAKEFKELPIFLQPGNHTPPVEDEALIDIEGILNRMRWLVDRVAADRWFNARVLPQLHVLLWGNMRGV</sequence>
<comment type="caution">
    <text evidence="10">The sequence shown here is derived from an EMBL/GenBank/DDBJ whole genome shotgun (WGS) entry which is preliminary data.</text>
</comment>
<feature type="binding site" evidence="8">
    <location>
        <position position="78"/>
    </location>
    <ligand>
        <name>[4Fe-4S] cluster</name>
        <dbReference type="ChEBI" id="CHEBI:49883"/>
        <note>4Fe-4S-S-AdoMet</note>
    </ligand>
</feature>
<feature type="binding site" evidence="8">
    <location>
        <begin position="52"/>
        <end position="54"/>
    </location>
    <ligand>
        <name>substrate</name>
    </ligand>
</feature>
<evidence type="ECO:0000313" key="11">
    <source>
        <dbReference type="Proteomes" id="UP000620262"/>
    </source>
</evidence>
<keyword evidence="5 8" id="KW-0408">Iron</keyword>
<dbReference type="NCBIfam" id="TIGR03365">
    <property type="entry name" value="Bsubt_queE"/>
    <property type="match status" value="1"/>
</dbReference>
<dbReference type="Proteomes" id="UP000620262">
    <property type="component" value="Unassembled WGS sequence"/>
</dbReference>
<evidence type="ECO:0000256" key="3">
    <source>
        <dbReference type="ARBA" id="ARBA00022723"/>
    </source>
</evidence>
<dbReference type="PANTHER" id="PTHR42836:SF1">
    <property type="entry name" value="7-CARBOXY-7-DEAZAGUANINE SYNTHASE"/>
    <property type="match status" value="1"/>
</dbReference>
<dbReference type="InterPro" id="IPR024924">
    <property type="entry name" value="7-CO-7-deazaguanine_synth-like"/>
</dbReference>
<comment type="catalytic activity">
    <reaction evidence="8">
        <text>6-carboxy-5,6,7,8-tetrahydropterin + H(+) = 7-carboxy-7-carbaguanine + NH4(+)</text>
        <dbReference type="Rhea" id="RHEA:27974"/>
        <dbReference type="ChEBI" id="CHEBI:15378"/>
        <dbReference type="ChEBI" id="CHEBI:28938"/>
        <dbReference type="ChEBI" id="CHEBI:61032"/>
        <dbReference type="ChEBI" id="CHEBI:61036"/>
        <dbReference type="EC" id="4.3.99.3"/>
    </reaction>
</comment>
<dbReference type="InterPro" id="IPR058240">
    <property type="entry name" value="rSAM_sf"/>
</dbReference>
<dbReference type="InterPro" id="IPR017742">
    <property type="entry name" value="Deazaguanine_synth"/>
</dbReference>
<comment type="subunit">
    <text evidence="8">Homodimer.</text>
</comment>